<sequence length="73" mass="8140">MVSAICSDLMMQRHCRCDLGEPSFLIAIVEPAEQAVVVELEIVQRFKDVNVVECRCDSEFFMGASIGDVPSFQ</sequence>
<evidence type="ECO:0000313" key="1">
    <source>
        <dbReference type="EMBL" id="OHU75951.1"/>
    </source>
</evidence>
<name>A0A1S1LX75_MYCCH</name>
<dbReference type="AlphaFoldDB" id="A0A1S1LX75"/>
<protein>
    <submittedName>
        <fullName evidence="1">Uncharacterized protein</fullName>
    </submittedName>
</protein>
<organism evidence="1 2">
    <name type="scientific">Mycobacteroides chelonae</name>
    <name type="common">Mycobacterium chelonae</name>
    <dbReference type="NCBI Taxonomy" id="1774"/>
    <lineage>
        <taxon>Bacteria</taxon>
        <taxon>Bacillati</taxon>
        <taxon>Actinomycetota</taxon>
        <taxon>Actinomycetes</taxon>
        <taxon>Mycobacteriales</taxon>
        <taxon>Mycobacteriaceae</taxon>
        <taxon>Mycobacteroides</taxon>
    </lineage>
</organism>
<evidence type="ECO:0000313" key="2">
    <source>
        <dbReference type="Proteomes" id="UP000179441"/>
    </source>
</evidence>
<reference evidence="1 2" key="1">
    <citation type="submission" date="2016-10" db="EMBL/GenBank/DDBJ databases">
        <title>Evaluation of Human, Veterinary and Environmental Mycobacterium chelonae Isolates by Core Genome Phylogenomic Analysis, Targeted Gene Comparison, and Anti-microbial Susceptibility Patterns: A Tale of Mistaken Identities.</title>
        <authorList>
            <person name="Fogelson S.B."/>
            <person name="Camus A.C."/>
            <person name="Lorenz W."/>
            <person name="Vasireddy R."/>
            <person name="Vasireddy S."/>
            <person name="Smith T."/>
            <person name="Brown-Elliott B.A."/>
            <person name="Wallace R.J.Jr."/>
            <person name="Hasan N.A."/>
            <person name="Reischl U."/>
            <person name="Sanchez S."/>
        </authorList>
    </citation>
    <scope>NUCLEOTIDE SEQUENCE [LARGE SCALE GENOMIC DNA]</scope>
    <source>
        <strain evidence="1 2">15518</strain>
    </source>
</reference>
<dbReference type="Proteomes" id="UP000179441">
    <property type="component" value="Unassembled WGS sequence"/>
</dbReference>
<keyword evidence="2" id="KW-1185">Reference proteome</keyword>
<comment type="caution">
    <text evidence="1">The sequence shown here is derived from an EMBL/GenBank/DDBJ whole genome shotgun (WGS) entry which is preliminary data.</text>
</comment>
<gene>
    <name evidence="1" type="ORF">BKG84_25510</name>
</gene>
<proteinExistence type="predicted"/>
<accession>A0A1S1LX75</accession>
<dbReference type="EMBL" id="MLIS01000023">
    <property type="protein sequence ID" value="OHU75951.1"/>
    <property type="molecule type" value="Genomic_DNA"/>
</dbReference>